<dbReference type="Gene3D" id="1.10.3020.10">
    <property type="entry name" value="alpha-amino acid ester hydrolase ( Helical cap domain)"/>
    <property type="match status" value="1"/>
</dbReference>
<dbReference type="RefSeq" id="WP_218157793.1">
    <property type="nucleotide sequence ID" value="NZ_FOZP01000001.1"/>
</dbReference>
<keyword evidence="2" id="KW-0732">Signal</keyword>
<feature type="signal peptide" evidence="2">
    <location>
        <begin position="1"/>
        <end position="19"/>
    </location>
</feature>
<name>A0A1I6NQW3_9FLAO</name>
<keyword evidence="1" id="KW-0378">Hydrolase</keyword>
<dbReference type="Proteomes" id="UP000199312">
    <property type="component" value="Unassembled WGS sequence"/>
</dbReference>
<organism evidence="5 6">
    <name type="scientific">Lutibacter maritimus</name>
    <dbReference type="NCBI Taxonomy" id="593133"/>
    <lineage>
        <taxon>Bacteria</taxon>
        <taxon>Pseudomonadati</taxon>
        <taxon>Bacteroidota</taxon>
        <taxon>Flavobacteriia</taxon>
        <taxon>Flavobacteriales</taxon>
        <taxon>Flavobacteriaceae</taxon>
        <taxon>Lutibacter</taxon>
    </lineage>
</organism>
<dbReference type="STRING" id="593133.SAMN04488006_0428"/>
<evidence type="ECO:0000256" key="1">
    <source>
        <dbReference type="ARBA" id="ARBA00022801"/>
    </source>
</evidence>
<feature type="domain" description="Xaa-Pro dipeptidyl-peptidase-like" evidence="3">
    <location>
        <begin position="226"/>
        <end position="464"/>
    </location>
</feature>
<dbReference type="Gene3D" id="2.60.120.260">
    <property type="entry name" value="Galactose-binding domain-like"/>
    <property type="match status" value="1"/>
</dbReference>
<dbReference type="GO" id="GO:0008239">
    <property type="term" value="F:dipeptidyl-peptidase activity"/>
    <property type="evidence" value="ECO:0007669"/>
    <property type="project" value="InterPro"/>
</dbReference>
<evidence type="ECO:0000259" key="3">
    <source>
        <dbReference type="Pfam" id="PF02129"/>
    </source>
</evidence>
<evidence type="ECO:0000313" key="5">
    <source>
        <dbReference type="EMBL" id="SFS30376.1"/>
    </source>
</evidence>
<dbReference type="InterPro" id="IPR005674">
    <property type="entry name" value="CocE/Ser_esterase"/>
</dbReference>
<proteinExistence type="predicted"/>
<feature type="domain" description="Xaa-Pro dipeptidyl-peptidase C-terminal" evidence="4">
    <location>
        <begin position="512"/>
        <end position="702"/>
    </location>
</feature>
<dbReference type="Pfam" id="PF08530">
    <property type="entry name" value="PepX_C"/>
    <property type="match status" value="1"/>
</dbReference>
<accession>A0A1I6NQW3</accession>
<dbReference type="SUPFAM" id="SSF53474">
    <property type="entry name" value="alpha/beta-Hydrolases"/>
    <property type="match status" value="1"/>
</dbReference>
<keyword evidence="6" id="KW-1185">Reference proteome</keyword>
<dbReference type="AlphaFoldDB" id="A0A1I6NQW3"/>
<feature type="chain" id="PRO_5011734140" description="Xaa-Pro dipeptidyl-peptidase C-terminal domain-containing protein" evidence="2">
    <location>
        <begin position="20"/>
        <end position="741"/>
    </location>
</feature>
<dbReference type="InterPro" id="IPR008979">
    <property type="entry name" value="Galactose-bd-like_sf"/>
</dbReference>
<dbReference type="EMBL" id="FOZP01000001">
    <property type="protein sequence ID" value="SFS30376.1"/>
    <property type="molecule type" value="Genomic_DNA"/>
</dbReference>
<dbReference type="NCBIfam" id="TIGR00976">
    <property type="entry name" value="CocE_NonD"/>
    <property type="match status" value="1"/>
</dbReference>
<dbReference type="InterPro" id="IPR000383">
    <property type="entry name" value="Xaa-Pro-like_dom"/>
</dbReference>
<evidence type="ECO:0000259" key="4">
    <source>
        <dbReference type="Pfam" id="PF08530"/>
    </source>
</evidence>
<dbReference type="InterPro" id="IPR013736">
    <property type="entry name" value="Xaa-Pro_dipept_C"/>
</dbReference>
<sequence length="741" mass="85908">MKKLFLLLFLLAISITSFAQELPFNKVKLSDSIALANQMKQLATACDQKKLSAFDLFKFQLISGKYKDAVATIEQSIKDTPREESIYLDMYQAYLKAIISSNFIDTFKLLYRKHLMNSDDFEVLNIDDTLISRDATDYFIADFNNSYKNIETDTISMERAQSLVKKYFFKTVYAATRNLFFEEIKHDHKRRYHINDSILIQTNDGAEVSVVLIQRKGTTSIKKSAILIASIYAGTNETGAMLSASKGYIGVIMNTRGKRLSSGDVKPFEYENTDVYEVIDWISKQPWSNQKVGMYGGSYNGFTQWASMKHKVHPALKTIVPMVAIAPGIDYPMENNVLHNYSYSWNFYVSNNKFLDNEVSNDYNRWENLKNIWYNSGVAFNKLDSIDGTENKLWNVYMQHPSYDDFWKKMIPYQQEFAKINIPILTITGYYDDSQRGAMYYYNQHHKYIKNPNHYLLVGPYDHWTSQTKPVEYLRNYKLDKAALINIRYDLVYQWFDYILKGKEKPSILKDKVNFQVMGTNRWMHKPSINAMTNDTLQFHLSAHKIKDFYTLTPKPNASKIEMTVDFKDRKNMTNTEYYPWPLEKESINLKDGLVFKSEPLKNDAIINGSFLGNLEFTINKKDVDYSVILYQLTPEGNYFHLSYYIGRASFAKDREHRNLLIPNQKIQIAFDNSKLISKKLEKGSSIVIVVNINKNNNAQINYGTGRDVNLETIKDAEIPLKIILTGKSSISLPVWDDLKS</sequence>
<evidence type="ECO:0008006" key="7">
    <source>
        <dbReference type="Google" id="ProtNLM"/>
    </source>
</evidence>
<evidence type="ECO:0000256" key="2">
    <source>
        <dbReference type="SAM" id="SignalP"/>
    </source>
</evidence>
<reference evidence="6" key="1">
    <citation type="submission" date="2016-10" db="EMBL/GenBank/DDBJ databases">
        <authorList>
            <person name="Varghese N."/>
            <person name="Submissions S."/>
        </authorList>
    </citation>
    <scope>NUCLEOTIDE SEQUENCE [LARGE SCALE GENOMIC DNA]</scope>
    <source>
        <strain evidence="6">DSM 24450</strain>
    </source>
</reference>
<dbReference type="Pfam" id="PF02129">
    <property type="entry name" value="Peptidase_S15"/>
    <property type="match status" value="1"/>
</dbReference>
<evidence type="ECO:0000313" key="6">
    <source>
        <dbReference type="Proteomes" id="UP000199312"/>
    </source>
</evidence>
<dbReference type="Gene3D" id="3.40.50.1820">
    <property type="entry name" value="alpha/beta hydrolase"/>
    <property type="match status" value="1"/>
</dbReference>
<gene>
    <name evidence="5" type="ORF">SAMN04488006_0428</name>
</gene>
<protein>
    <recommendedName>
        <fullName evidence="7">Xaa-Pro dipeptidyl-peptidase C-terminal domain-containing protein</fullName>
    </recommendedName>
</protein>
<dbReference type="SUPFAM" id="SSF49785">
    <property type="entry name" value="Galactose-binding domain-like"/>
    <property type="match status" value="1"/>
</dbReference>
<dbReference type="InterPro" id="IPR029058">
    <property type="entry name" value="AB_hydrolase_fold"/>
</dbReference>